<dbReference type="AlphaFoldDB" id="A0A7H1J5K0"/>
<dbReference type="Gene3D" id="1.20.120.330">
    <property type="entry name" value="Nucleotidyltransferases domain 2"/>
    <property type="match status" value="1"/>
</dbReference>
<dbReference type="OrthoDB" id="9810452at2"/>
<sequence>MAEILDLTALDKATASFKVALDEYAKDTSNEFVRDACIQRFEYCYDLAAKMIARYLSMAAANPSEVKEMSFQDKVREAYSQKLLQNSWDVWWVYRDNRNKTSHSYNLNVVLEIMQDIDSFYDEVAYLLHALQTKSKTQGAS</sequence>
<dbReference type="Proteomes" id="UP000516370">
    <property type="component" value="Chromosome"/>
</dbReference>
<proteinExistence type="predicted"/>
<dbReference type="SUPFAM" id="SSF81593">
    <property type="entry name" value="Nucleotidyltransferase substrate binding subunit/domain"/>
    <property type="match status" value="1"/>
</dbReference>
<dbReference type="EMBL" id="CP061081">
    <property type="protein sequence ID" value="QNT05766.1"/>
    <property type="molecule type" value="Genomic_DNA"/>
</dbReference>
<keyword evidence="2" id="KW-1185">Reference proteome</keyword>
<accession>A0A7H1J5K0</accession>
<dbReference type="KEGG" id="mard:IBG28_19285"/>
<name>A0A7H1J5K0_9GAMM</name>
<dbReference type="RefSeq" id="WP_111608715.1">
    <property type="nucleotide sequence ID" value="NZ_BMLJ01000019.1"/>
</dbReference>
<keyword evidence="1" id="KW-0808">Transferase</keyword>
<organism evidence="1 2">
    <name type="scientific">Marinomonas arctica</name>
    <dbReference type="NCBI Taxonomy" id="383750"/>
    <lineage>
        <taxon>Bacteria</taxon>
        <taxon>Pseudomonadati</taxon>
        <taxon>Pseudomonadota</taxon>
        <taxon>Gammaproteobacteria</taxon>
        <taxon>Oceanospirillales</taxon>
        <taxon>Oceanospirillaceae</taxon>
        <taxon>Marinomonas</taxon>
    </lineage>
</organism>
<gene>
    <name evidence="1" type="ORF">IBG28_19285</name>
</gene>
<dbReference type="InterPro" id="IPR010235">
    <property type="entry name" value="HepT"/>
</dbReference>
<protein>
    <submittedName>
        <fullName evidence="1">Nucleotidyltransferase substrate binding protein</fullName>
    </submittedName>
</protein>
<evidence type="ECO:0000313" key="2">
    <source>
        <dbReference type="Proteomes" id="UP000516370"/>
    </source>
</evidence>
<evidence type="ECO:0000313" key="1">
    <source>
        <dbReference type="EMBL" id="QNT05766.1"/>
    </source>
</evidence>
<dbReference type="Pfam" id="PF08780">
    <property type="entry name" value="NTase_sub_bind"/>
    <property type="match status" value="1"/>
</dbReference>
<dbReference type="GO" id="GO:0016740">
    <property type="term" value="F:transferase activity"/>
    <property type="evidence" value="ECO:0007669"/>
    <property type="project" value="UniProtKB-KW"/>
</dbReference>
<dbReference type="NCBIfam" id="TIGR01987">
    <property type="entry name" value="HI0074"/>
    <property type="match status" value="1"/>
</dbReference>
<reference evidence="1 2" key="1">
    <citation type="submission" date="2020-09" db="EMBL/GenBank/DDBJ databases">
        <title>Complete genome sequence of an Arctic sea ice bacterium Marinomonas arctica BSI20414.</title>
        <authorList>
            <person name="Liao L."/>
            <person name="Chen B."/>
        </authorList>
    </citation>
    <scope>NUCLEOTIDE SEQUENCE [LARGE SCALE GENOMIC DNA]</scope>
    <source>
        <strain evidence="1 2">BSI20414</strain>
    </source>
</reference>